<dbReference type="Gene3D" id="3.40.250.10">
    <property type="entry name" value="Rhodanese-like domain"/>
    <property type="match status" value="1"/>
</dbReference>
<evidence type="ECO:0000259" key="1">
    <source>
        <dbReference type="Pfam" id="PF00581"/>
    </source>
</evidence>
<dbReference type="InterPro" id="IPR001763">
    <property type="entry name" value="Rhodanese-like_dom"/>
</dbReference>
<dbReference type="CDD" id="cd00158">
    <property type="entry name" value="RHOD"/>
    <property type="match status" value="1"/>
</dbReference>
<reference evidence="2" key="1">
    <citation type="journal article" date="2020" name="Nature">
        <title>Giant virus diversity and host interactions through global metagenomics.</title>
        <authorList>
            <person name="Schulz F."/>
            <person name="Roux S."/>
            <person name="Paez-Espino D."/>
            <person name="Jungbluth S."/>
            <person name="Walsh D.A."/>
            <person name="Denef V.J."/>
            <person name="McMahon K.D."/>
            <person name="Konstantinidis K.T."/>
            <person name="Eloe-Fadrosh E.A."/>
            <person name="Kyrpides N.C."/>
            <person name="Woyke T."/>
        </authorList>
    </citation>
    <scope>NUCLEOTIDE SEQUENCE</scope>
    <source>
        <strain evidence="2">GVMAG-M-3300024252-29</strain>
    </source>
</reference>
<protein>
    <recommendedName>
        <fullName evidence="1">Rhodanese domain-containing protein</fullName>
    </recommendedName>
</protein>
<name>A0A6C0IJV5_9ZZZZ</name>
<dbReference type="SUPFAM" id="SSF52821">
    <property type="entry name" value="Rhodanese/Cell cycle control phosphatase"/>
    <property type="match status" value="1"/>
</dbReference>
<proteinExistence type="predicted"/>
<dbReference type="AlphaFoldDB" id="A0A6C0IJV5"/>
<dbReference type="EMBL" id="MN740207">
    <property type="protein sequence ID" value="QHT93448.1"/>
    <property type="molecule type" value="Genomic_DNA"/>
</dbReference>
<organism evidence="2">
    <name type="scientific">viral metagenome</name>
    <dbReference type="NCBI Taxonomy" id="1070528"/>
    <lineage>
        <taxon>unclassified sequences</taxon>
        <taxon>metagenomes</taxon>
        <taxon>organismal metagenomes</taxon>
    </lineage>
</organism>
<feature type="domain" description="Rhodanese" evidence="1">
    <location>
        <begin position="53"/>
        <end position="104"/>
    </location>
</feature>
<sequence>MGAIQSVRKISFEDIIDTIYKNKSACLLINTLPITEQDCLILHTLPAATEETAINSALTNNRNTPIIIYGKNTGDNSVLVKYEQLSKLGFQQVHVYPGGIFEWLLLQEIYGDDIFPTTSKTKDLYKYRPKKTLQIHLIQS</sequence>
<dbReference type="Pfam" id="PF00581">
    <property type="entry name" value="Rhodanese"/>
    <property type="match status" value="1"/>
</dbReference>
<evidence type="ECO:0000313" key="2">
    <source>
        <dbReference type="EMBL" id="QHT93448.1"/>
    </source>
</evidence>
<accession>A0A6C0IJV5</accession>
<dbReference type="InterPro" id="IPR036873">
    <property type="entry name" value="Rhodanese-like_dom_sf"/>
</dbReference>